<dbReference type="OrthoDB" id="6430326at2759"/>
<keyword evidence="1" id="KW-0732">Signal</keyword>
<keyword evidence="3" id="KW-1185">Reference proteome</keyword>
<dbReference type="Proteomes" id="UP000887013">
    <property type="component" value="Unassembled WGS sequence"/>
</dbReference>
<dbReference type="AlphaFoldDB" id="A0A8X6TRL7"/>
<feature type="chain" id="PRO_5036499959" evidence="1">
    <location>
        <begin position="25"/>
        <end position="89"/>
    </location>
</feature>
<protein>
    <submittedName>
        <fullName evidence="2">Uncharacterized protein</fullName>
    </submittedName>
</protein>
<evidence type="ECO:0000313" key="2">
    <source>
        <dbReference type="EMBL" id="GFT36856.1"/>
    </source>
</evidence>
<evidence type="ECO:0000313" key="3">
    <source>
        <dbReference type="Proteomes" id="UP000887013"/>
    </source>
</evidence>
<name>A0A8X6TRL7_NEPPI</name>
<comment type="caution">
    <text evidence="2">The sequence shown here is derived from an EMBL/GenBank/DDBJ whole genome shotgun (WGS) entry which is preliminary data.</text>
</comment>
<accession>A0A8X6TRL7</accession>
<dbReference type="EMBL" id="BMAW01014000">
    <property type="protein sequence ID" value="GFT36856.1"/>
    <property type="molecule type" value="Genomic_DNA"/>
</dbReference>
<gene>
    <name evidence="2" type="ORF">NPIL_91282</name>
</gene>
<proteinExistence type="predicted"/>
<evidence type="ECO:0000256" key="1">
    <source>
        <dbReference type="SAM" id="SignalP"/>
    </source>
</evidence>
<organism evidence="2 3">
    <name type="scientific">Nephila pilipes</name>
    <name type="common">Giant wood spider</name>
    <name type="synonym">Nephila maculata</name>
    <dbReference type="NCBI Taxonomy" id="299642"/>
    <lineage>
        <taxon>Eukaryota</taxon>
        <taxon>Metazoa</taxon>
        <taxon>Ecdysozoa</taxon>
        <taxon>Arthropoda</taxon>
        <taxon>Chelicerata</taxon>
        <taxon>Arachnida</taxon>
        <taxon>Araneae</taxon>
        <taxon>Araneomorphae</taxon>
        <taxon>Entelegynae</taxon>
        <taxon>Araneoidea</taxon>
        <taxon>Nephilidae</taxon>
        <taxon>Nephila</taxon>
    </lineage>
</organism>
<sequence>MLELLILLPLVMIGLLNMTFQVSLDEVTDVRRNVYFNHRKYEDDQVLKIEDKVKEFYTGMLDESENEIIDERSSPKVTKKRHFSSQCVA</sequence>
<feature type="signal peptide" evidence="1">
    <location>
        <begin position="1"/>
        <end position="24"/>
    </location>
</feature>
<reference evidence="2" key="1">
    <citation type="submission" date="2020-08" db="EMBL/GenBank/DDBJ databases">
        <title>Multicomponent nature underlies the extraordinary mechanical properties of spider dragline silk.</title>
        <authorList>
            <person name="Kono N."/>
            <person name="Nakamura H."/>
            <person name="Mori M."/>
            <person name="Yoshida Y."/>
            <person name="Ohtoshi R."/>
            <person name="Malay A.D."/>
            <person name="Moran D.A.P."/>
            <person name="Tomita M."/>
            <person name="Numata K."/>
            <person name="Arakawa K."/>
        </authorList>
    </citation>
    <scope>NUCLEOTIDE SEQUENCE</scope>
</reference>